<dbReference type="Proteomes" id="UP001250932">
    <property type="component" value="Unassembled WGS sequence"/>
</dbReference>
<keyword evidence="4 8" id="KW-0378">Hydrolase</keyword>
<evidence type="ECO:0000256" key="3">
    <source>
        <dbReference type="ARBA" id="ARBA00022763"/>
    </source>
</evidence>
<protein>
    <recommendedName>
        <fullName evidence="8">Abasic site processing protein</fullName>
        <ecNumber evidence="8">3.4.-.-</ecNumber>
    </recommendedName>
</protein>
<dbReference type="EMBL" id="JAQOUE010000002">
    <property type="protein sequence ID" value="MDT7044222.1"/>
    <property type="molecule type" value="Genomic_DNA"/>
</dbReference>
<comment type="caution">
    <text evidence="9">The sequence shown here is derived from an EMBL/GenBank/DDBJ whole genome shotgun (WGS) entry which is preliminary data.</text>
</comment>
<dbReference type="InterPro" id="IPR003738">
    <property type="entry name" value="SRAP"/>
</dbReference>
<dbReference type="PANTHER" id="PTHR13604:SF0">
    <property type="entry name" value="ABASIC SITE PROCESSING PROTEIN HMCES"/>
    <property type="match status" value="1"/>
</dbReference>
<evidence type="ECO:0000313" key="9">
    <source>
        <dbReference type="EMBL" id="MDT7044222.1"/>
    </source>
</evidence>
<keyword evidence="7" id="KW-0456">Lyase</keyword>
<sequence length="224" mass="25636">MCGRYTLTTTPEVLADQFQFEELADLKPRYNISPSQVVASVRKPSDSKTREGVVLRWGLIPSWAKDSAIGMKLINARAETVAEKPSFRKSFQQRRCLVLADGFYEWQKNGRVKQPFYIRMQDKRPFAFAGLWDHWTSSDGQVIESCALLTTEPNTLMAPIHHRMPVILLPTSYDEWLDPELKDPKRLAPLLQAYPSEEMVANPVSLHVNNARFDDPRCIETLAE</sequence>
<dbReference type="SUPFAM" id="SSF143081">
    <property type="entry name" value="BB1717-like"/>
    <property type="match status" value="1"/>
</dbReference>
<evidence type="ECO:0000256" key="6">
    <source>
        <dbReference type="ARBA" id="ARBA00023125"/>
    </source>
</evidence>
<dbReference type="Gene3D" id="3.90.1680.10">
    <property type="entry name" value="SOS response associated peptidase-like"/>
    <property type="match status" value="1"/>
</dbReference>
<organism evidence="9 10">
    <name type="scientific">Candidatus Nitronereus thalassa</name>
    <dbReference type="NCBI Taxonomy" id="3020898"/>
    <lineage>
        <taxon>Bacteria</taxon>
        <taxon>Pseudomonadati</taxon>
        <taxon>Nitrospirota</taxon>
        <taxon>Nitrospiria</taxon>
        <taxon>Nitrospirales</taxon>
        <taxon>Nitrospiraceae</taxon>
        <taxon>Candidatus Nitronereus</taxon>
    </lineage>
</organism>
<evidence type="ECO:0000256" key="1">
    <source>
        <dbReference type="ARBA" id="ARBA00008136"/>
    </source>
</evidence>
<evidence type="ECO:0000256" key="4">
    <source>
        <dbReference type="ARBA" id="ARBA00022801"/>
    </source>
</evidence>
<evidence type="ECO:0000256" key="8">
    <source>
        <dbReference type="RuleBase" id="RU364100"/>
    </source>
</evidence>
<proteinExistence type="inferred from homology"/>
<dbReference type="RefSeq" id="WP_313834807.1">
    <property type="nucleotide sequence ID" value="NZ_JAQOUE010000002.1"/>
</dbReference>
<keyword evidence="10" id="KW-1185">Reference proteome</keyword>
<keyword evidence="5" id="KW-0190">Covalent protein-DNA linkage</keyword>
<accession>A0ABU3KDB6</accession>
<evidence type="ECO:0000256" key="5">
    <source>
        <dbReference type="ARBA" id="ARBA00023124"/>
    </source>
</evidence>
<comment type="similarity">
    <text evidence="1 8">Belongs to the SOS response-associated peptidase family.</text>
</comment>
<dbReference type="InterPro" id="IPR036590">
    <property type="entry name" value="SRAP-like"/>
</dbReference>
<keyword evidence="2 8" id="KW-0645">Protease</keyword>
<dbReference type="Pfam" id="PF02586">
    <property type="entry name" value="SRAP"/>
    <property type="match status" value="1"/>
</dbReference>
<gene>
    <name evidence="9" type="ORF">PPG34_17865</name>
</gene>
<dbReference type="PANTHER" id="PTHR13604">
    <property type="entry name" value="DC12-RELATED"/>
    <property type="match status" value="1"/>
</dbReference>
<keyword evidence="6" id="KW-0238">DNA-binding</keyword>
<dbReference type="EC" id="3.4.-.-" evidence="8"/>
<name>A0ABU3KDB6_9BACT</name>
<keyword evidence="3" id="KW-0227">DNA damage</keyword>
<evidence type="ECO:0000313" key="10">
    <source>
        <dbReference type="Proteomes" id="UP001250932"/>
    </source>
</evidence>
<reference evidence="9 10" key="1">
    <citation type="journal article" date="2023" name="ISME J.">
        <title>Cultivation and genomic characterization of novel and ubiquitous marine nitrite-oxidizing bacteria from the Nitrospirales.</title>
        <authorList>
            <person name="Mueller A.J."/>
            <person name="Daebeler A."/>
            <person name="Herbold C.W."/>
            <person name="Kirkegaard R.H."/>
            <person name="Daims H."/>
        </authorList>
    </citation>
    <scope>NUCLEOTIDE SEQUENCE [LARGE SCALE GENOMIC DNA]</scope>
    <source>
        <strain evidence="9 10">EB</strain>
    </source>
</reference>
<evidence type="ECO:0000256" key="7">
    <source>
        <dbReference type="ARBA" id="ARBA00023239"/>
    </source>
</evidence>
<evidence type="ECO:0000256" key="2">
    <source>
        <dbReference type="ARBA" id="ARBA00022670"/>
    </source>
</evidence>